<dbReference type="AlphaFoldDB" id="X1P452"/>
<sequence>HDLLKAAGIPEESKSYLEILGVLLHGVVGLKSCFEAMEKLAKRVPS</sequence>
<accession>X1P452</accession>
<gene>
    <name evidence="1" type="ORF">S06H3_59605</name>
</gene>
<name>X1P452_9ZZZZ</name>
<evidence type="ECO:0000313" key="1">
    <source>
        <dbReference type="EMBL" id="GAI50628.1"/>
    </source>
</evidence>
<dbReference type="EMBL" id="BARV01038753">
    <property type="protein sequence ID" value="GAI50628.1"/>
    <property type="molecule type" value="Genomic_DNA"/>
</dbReference>
<protein>
    <submittedName>
        <fullName evidence="1">Uncharacterized protein</fullName>
    </submittedName>
</protein>
<organism evidence="1">
    <name type="scientific">marine sediment metagenome</name>
    <dbReference type="NCBI Taxonomy" id="412755"/>
    <lineage>
        <taxon>unclassified sequences</taxon>
        <taxon>metagenomes</taxon>
        <taxon>ecological metagenomes</taxon>
    </lineage>
</organism>
<comment type="caution">
    <text evidence="1">The sequence shown here is derived from an EMBL/GenBank/DDBJ whole genome shotgun (WGS) entry which is preliminary data.</text>
</comment>
<proteinExistence type="predicted"/>
<reference evidence="1" key="1">
    <citation type="journal article" date="2014" name="Front. Microbiol.">
        <title>High frequency of phylogenetically diverse reductive dehalogenase-homologous genes in deep subseafloor sedimentary metagenomes.</title>
        <authorList>
            <person name="Kawai M."/>
            <person name="Futagami T."/>
            <person name="Toyoda A."/>
            <person name="Takaki Y."/>
            <person name="Nishi S."/>
            <person name="Hori S."/>
            <person name="Arai W."/>
            <person name="Tsubouchi T."/>
            <person name="Morono Y."/>
            <person name="Uchiyama I."/>
            <person name="Ito T."/>
            <person name="Fujiyama A."/>
            <person name="Inagaki F."/>
            <person name="Takami H."/>
        </authorList>
    </citation>
    <scope>NUCLEOTIDE SEQUENCE</scope>
    <source>
        <strain evidence="1">Expedition CK06-06</strain>
    </source>
</reference>
<feature type="non-terminal residue" evidence="1">
    <location>
        <position position="1"/>
    </location>
</feature>